<dbReference type="HOGENOM" id="CLU_2209982_0_0_1"/>
<sequence length="107" mass="12770">MKLKIFFYVVLNLTRKITKLVETKNEDLDEFIEAIPSSSTLDHFERFLFIICQFVDVSDNDLNLILFCFVQNTRSRPNNVFNIDCALCSCQLSYEDYSRYYKFFLSF</sequence>
<organism evidence="1 2">
    <name type="scientific">Edhazardia aedis (strain USNM 41457)</name>
    <name type="common">Microsporidian parasite</name>
    <dbReference type="NCBI Taxonomy" id="1003232"/>
    <lineage>
        <taxon>Eukaryota</taxon>
        <taxon>Fungi</taxon>
        <taxon>Fungi incertae sedis</taxon>
        <taxon>Microsporidia</taxon>
        <taxon>Edhazardia</taxon>
    </lineage>
</organism>
<dbReference type="VEuPathDB" id="MicrosporidiaDB:EDEG_02370"/>
<comment type="caution">
    <text evidence="1">The sequence shown here is derived from an EMBL/GenBank/DDBJ whole genome shotgun (WGS) entry which is preliminary data.</text>
</comment>
<dbReference type="Proteomes" id="UP000003163">
    <property type="component" value="Unassembled WGS sequence"/>
</dbReference>
<gene>
    <name evidence="1" type="ORF">EDEG_02370</name>
</gene>
<keyword evidence="2" id="KW-1185">Reference proteome</keyword>
<dbReference type="EMBL" id="AFBI03000041">
    <property type="protein sequence ID" value="EJW03278.1"/>
    <property type="molecule type" value="Genomic_DNA"/>
</dbReference>
<dbReference type="AlphaFoldDB" id="J8ZUC7"/>
<evidence type="ECO:0000313" key="1">
    <source>
        <dbReference type="EMBL" id="EJW03278.1"/>
    </source>
</evidence>
<reference evidence="2" key="2">
    <citation type="submission" date="2015-07" db="EMBL/GenBank/DDBJ databases">
        <title>Contrasting host-pathogen interactions and genome evolution in two generalist and specialist microsporidian pathogens of mosquitoes.</title>
        <authorList>
            <consortium name="The Broad Institute Genomics Platform"/>
            <consortium name="The Broad Institute Genome Sequencing Center for Infectious Disease"/>
            <person name="Cuomo C.A."/>
            <person name="Sanscrainte N.D."/>
            <person name="Goldberg J.M."/>
            <person name="Heiman D."/>
            <person name="Young S."/>
            <person name="Zeng Q."/>
            <person name="Becnel J.J."/>
            <person name="Birren B.W."/>
        </authorList>
    </citation>
    <scope>NUCLEOTIDE SEQUENCE [LARGE SCALE GENOMIC DNA]</scope>
    <source>
        <strain evidence="2">USNM 41457</strain>
    </source>
</reference>
<protein>
    <submittedName>
        <fullName evidence="1">Uncharacterized protein</fullName>
    </submittedName>
</protein>
<dbReference type="InParanoid" id="J8ZUC7"/>
<evidence type="ECO:0000313" key="2">
    <source>
        <dbReference type="Proteomes" id="UP000003163"/>
    </source>
</evidence>
<name>J8ZUC7_EDHAE</name>
<proteinExistence type="predicted"/>
<accession>J8ZUC7</accession>
<reference evidence="1 2" key="1">
    <citation type="submission" date="2011-08" db="EMBL/GenBank/DDBJ databases">
        <authorList>
            <person name="Liu Z.J."/>
            <person name="Shi F.L."/>
            <person name="Lu J.Q."/>
            <person name="Li M."/>
            <person name="Wang Z.L."/>
        </authorList>
    </citation>
    <scope>NUCLEOTIDE SEQUENCE [LARGE SCALE GENOMIC DNA]</scope>
    <source>
        <strain evidence="1 2">USNM 41457</strain>
    </source>
</reference>